<reference evidence="1" key="2">
    <citation type="submission" date="2016-06" db="EMBL/GenBank/DDBJ databases">
        <title>The genome of a short-lived fish provides insights into sex chromosome evolution and the genetic control of aging.</title>
        <authorList>
            <person name="Reichwald K."/>
            <person name="Felder M."/>
            <person name="Petzold A."/>
            <person name="Koch P."/>
            <person name="Groth M."/>
            <person name="Platzer M."/>
        </authorList>
    </citation>
    <scope>NUCLEOTIDE SEQUENCE</scope>
    <source>
        <tissue evidence="1">Brain</tissue>
    </source>
</reference>
<proteinExistence type="predicted"/>
<protein>
    <recommendedName>
        <fullName evidence="2">Reverse transcriptase domain-containing protein</fullName>
    </recommendedName>
</protein>
<gene>
    <name evidence="1" type="primary">Nfu_g_1_017379</name>
</gene>
<dbReference type="AlphaFoldDB" id="A0A1A7WND0"/>
<accession>A0A1A7WND0</accession>
<organism evidence="1">
    <name type="scientific">Iconisemion striatum</name>
    <dbReference type="NCBI Taxonomy" id="60296"/>
    <lineage>
        <taxon>Eukaryota</taxon>
        <taxon>Metazoa</taxon>
        <taxon>Chordata</taxon>
        <taxon>Craniata</taxon>
        <taxon>Vertebrata</taxon>
        <taxon>Euteleostomi</taxon>
        <taxon>Actinopterygii</taxon>
        <taxon>Neopterygii</taxon>
        <taxon>Teleostei</taxon>
        <taxon>Neoteleostei</taxon>
        <taxon>Acanthomorphata</taxon>
        <taxon>Ovalentaria</taxon>
        <taxon>Atherinomorphae</taxon>
        <taxon>Cyprinodontiformes</taxon>
        <taxon>Nothobranchiidae</taxon>
        <taxon>Iconisemion</taxon>
    </lineage>
</organism>
<sequence>NSPLPLVSDQLKEYLYSKDILSNFPSGFRKKHSTITATMNVVNDINVALGRKHFC</sequence>
<feature type="non-terminal residue" evidence="1">
    <location>
        <position position="1"/>
    </location>
</feature>
<dbReference type="EMBL" id="HADW01005830">
    <property type="protein sequence ID" value="SBP07230.1"/>
    <property type="molecule type" value="Transcribed_RNA"/>
</dbReference>
<name>A0A1A7WND0_9TELE</name>
<reference evidence="1" key="1">
    <citation type="submission" date="2016-05" db="EMBL/GenBank/DDBJ databases">
        <authorList>
            <person name="Lavstsen T."/>
            <person name="Jespersen J.S."/>
        </authorList>
    </citation>
    <scope>NUCLEOTIDE SEQUENCE</scope>
    <source>
        <tissue evidence="1">Brain</tissue>
    </source>
</reference>
<evidence type="ECO:0008006" key="2">
    <source>
        <dbReference type="Google" id="ProtNLM"/>
    </source>
</evidence>
<evidence type="ECO:0000313" key="1">
    <source>
        <dbReference type="EMBL" id="SBP07230.1"/>
    </source>
</evidence>
<feature type="non-terminal residue" evidence="1">
    <location>
        <position position="55"/>
    </location>
</feature>